<evidence type="ECO:0000313" key="3">
    <source>
        <dbReference type="Proteomes" id="UP000030765"/>
    </source>
</evidence>
<dbReference type="Proteomes" id="UP000030765">
    <property type="component" value="Unassembled WGS sequence"/>
</dbReference>
<organism evidence="1">
    <name type="scientific">Anopheles sinensis</name>
    <name type="common">Mosquito</name>
    <dbReference type="NCBI Taxonomy" id="74873"/>
    <lineage>
        <taxon>Eukaryota</taxon>
        <taxon>Metazoa</taxon>
        <taxon>Ecdysozoa</taxon>
        <taxon>Arthropoda</taxon>
        <taxon>Hexapoda</taxon>
        <taxon>Insecta</taxon>
        <taxon>Pterygota</taxon>
        <taxon>Neoptera</taxon>
        <taxon>Endopterygota</taxon>
        <taxon>Diptera</taxon>
        <taxon>Nematocera</taxon>
        <taxon>Culicoidea</taxon>
        <taxon>Culicidae</taxon>
        <taxon>Anophelinae</taxon>
        <taxon>Anopheles</taxon>
    </lineage>
</organism>
<dbReference type="VEuPathDB" id="VectorBase:ASIC022130"/>
<sequence>MVALEKIMTHKRIRHALGFVVPFSGICSVTSCAFPGLGHPTVRSERVSSLSTVDSPRFSMLDVCGLRLRVLSEEQFHRCHWN</sequence>
<keyword evidence="1" id="KW-0378">Hydrolase</keyword>
<dbReference type="GO" id="GO:0006508">
    <property type="term" value="P:proteolysis"/>
    <property type="evidence" value="ECO:0007669"/>
    <property type="project" value="UniProtKB-KW"/>
</dbReference>
<reference evidence="2" key="2">
    <citation type="submission" date="2020-05" db="UniProtKB">
        <authorList>
            <consortium name="EnsemblMetazoa"/>
        </authorList>
    </citation>
    <scope>IDENTIFICATION</scope>
</reference>
<dbReference type="EnsemblMetazoa" id="ASIC022130-RA">
    <property type="protein sequence ID" value="ASIC022130-PA"/>
    <property type="gene ID" value="ASIC022130"/>
</dbReference>
<name>A0A084WU56_ANOSI</name>
<dbReference type="GO" id="GO:0008233">
    <property type="term" value="F:peptidase activity"/>
    <property type="evidence" value="ECO:0007669"/>
    <property type="project" value="UniProtKB-KW"/>
</dbReference>
<evidence type="ECO:0000313" key="2">
    <source>
        <dbReference type="EnsemblMetazoa" id="ASIC022130-PA"/>
    </source>
</evidence>
<gene>
    <name evidence="1" type="ORF">ZHAS_00022130</name>
</gene>
<protein>
    <submittedName>
        <fullName evidence="1 2">Phage prohead protease, HK97 family</fullName>
    </submittedName>
</protein>
<keyword evidence="1" id="KW-0645">Protease</keyword>
<dbReference type="EMBL" id="KE525421">
    <property type="protein sequence ID" value="KFB53750.1"/>
    <property type="molecule type" value="Genomic_DNA"/>
</dbReference>
<dbReference type="AlphaFoldDB" id="A0A084WU56"/>
<dbReference type="PROSITE" id="PS51257">
    <property type="entry name" value="PROKAR_LIPOPROTEIN"/>
    <property type="match status" value="1"/>
</dbReference>
<proteinExistence type="predicted"/>
<keyword evidence="3" id="KW-1185">Reference proteome</keyword>
<evidence type="ECO:0000313" key="1">
    <source>
        <dbReference type="EMBL" id="KFB53750.1"/>
    </source>
</evidence>
<reference evidence="1 3" key="1">
    <citation type="journal article" date="2014" name="BMC Genomics">
        <title>Genome sequence of Anopheles sinensis provides insight into genetics basis of mosquito competence for malaria parasites.</title>
        <authorList>
            <person name="Zhou D."/>
            <person name="Zhang D."/>
            <person name="Ding G."/>
            <person name="Shi L."/>
            <person name="Hou Q."/>
            <person name="Ye Y."/>
            <person name="Xu Y."/>
            <person name="Zhou H."/>
            <person name="Xiong C."/>
            <person name="Li S."/>
            <person name="Yu J."/>
            <person name="Hong S."/>
            <person name="Yu X."/>
            <person name="Zou P."/>
            <person name="Chen C."/>
            <person name="Chang X."/>
            <person name="Wang W."/>
            <person name="Lv Y."/>
            <person name="Sun Y."/>
            <person name="Ma L."/>
            <person name="Shen B."/>
            <person name="Zhu C."/>
        </authorList>
    </citation>
    <scope>NUCLEOTIDE SEQUENCE [LARGE SCALE GENOMIC DNA]</scope>
</reference>
<accession>A0A084WU56</accession>
<dbReference type="EMBL" id="ATLV01027002">
    <property type="status" value="NOT_ANNOTATED_CDS"/>
    <property type="molecule type" value="Genomic_DNA"/>
</dbReference>